<sequence length="454" mass="49251">MGSTQLFLASTLYGAATLAAALDAGTLPAADRRILVVSNNASVPETHTGLDLAPGFEALRNRFDRIVSWNETIHPLHPGGWAPRADEVPMWERYLRLLWDLGDDDVELVVESIQVAPALAFVQVFIGCPITVYADGLMSYGPTRNKLGLLVDTRIDRLLHLDLVPGLRPMLLSEHGVEPRVVPAAEFTKVLAELAEASMDASGDDLTGVPAGAALLLGQYLSALGLITADEEEELHLSMVRGAAALGHKEIVFKPHPTAPAEWTEPLKAVAESLGCRLTVLNSPVLAEVVYLKARPALVVGCFSTALLTASVFYGIPVARTGTKLLLERLAPYQNSNRIPVTIVHALLPDLNDTRAVTAWKPPSPEQVAAQLTPLLHAVGYCMQAKAYPHLRAEAVAWLTDRLNADTWPYFKRRRLTSLGLPGAVPARLAFVPRNRTVRRVARRARAFKKATLG</sequence>
<accession>A0ABV8HRB4</accession>
<dbReference type="Pfam" id="PF07388">
    <property type="entry name" value="A-2_8-polyST"/>
    <property type="match status" value="1"/>
</dbReference>
<comment type="caution">
    <text evidence="1">The sequence shown here is derived from an EMBL/GenBank/DDBJ whole genome shotgun (WGS) entry which is preliminary data.</text>
</comment>
<proteinExistence type="predicted"/>
<name>A0ABV8HRB4_9ACTN</name>
<dbReference type="Proteomes" id="UP001595765">
    <property type="component" value="Unassembled WGS sequence"/>
</dbReference>
<gene>
    <name evidence="1" type="ORF">ACFO3J_15245</name>
</gene>
<dbReference type="InterPro" id="IPR010866">
    <property type="entry name" value="A-2_8-polyST"/>
</dbReference>
<organism evidence="1 2">
    <name type="scientific">Streptomyces polygonati</name>
    <dbReference type="NCBI Taxonomy" id="1617087"/>
    <lineage>
        <taxon>Bacteria</taxon>
        <taxon>Bacillati</taxon>
        <taxon>Actinomycetota</taxon>
        <taxon>Actinomycetes</taxon>
        <taxon>Kitasatosporales</taxon>
        <taxon>Streptomycetaceae</taxon>
        <taxon>Streptomyces</taxon>
    </lineage>
</organism>
<evidence type="ECO:0000313" key="2">
    <source>
        <dbReference type="Proteomes" id="UP001595765"/>
    </source>
</evidence>
<dbReference type="RefSeq" id="WP_386429926.1">
    <property type="nucleotide sequence ID" value="NZ_JBHSBB010000010.1"/>
</dbReference>
<dbReference type="EMBL" id="JBHSBB010000010">
    <property type="protein sequence ID" value="MFC4032834.1"/>
    <property type="molecule type" value="Genomic_DNA"/>
</dbReference>
<protein>
    <submittedName>
        <fullName evidence="1">Polysialyltransferase family glycosyltransferase</fullName>
    </submittedName>
</protein>
<evidence type="ECO:0000313" key="1">
    <source>
        <dbReference type="EMBL" id="MFC4032834.1"/>
    </source>
</evidence>
<reference evidence="2" key="1">
    <citation type="journal article" date="2019" name="Int. J. Syst. Evol. Microbiol.">
        <title>The Global Catalogue of Microorganisms (GCM) 10K type strain sequencing project: providing services to taxonomists for standard genome sequencing and annotation.</title>
        <authorList>
            <consortium name="The Broad Institute Genomics Platform"/>
            <consortium name="The Broad Institute Genome Sequencing Center for Infectious Disease"/>
            <person name="Wu L."/>
            <person name="Ma J."/>
        </authorList>
    </citation>
    <scope>NUCLEOTIDE SEQUENCE [LARGE SCALE GENOMIC DNA]</scope>
    <source>
        <strain evidence="2">CGMCC 4.7237</strain>
    </source>
</reference>
<keyword evidence="2" id="KW-1185">Reference proteome</keyword>